<protein>
    <submittedName>
        <fullName evidence="3">YheC/YheD family protein</fullName>
    </submittedName>
</protein>
<evidence type="ECO:0000313" key="3">
    <source>
        <dbReference type="EMBL" id="QQT02158.1"/>
    </source>
</evidence>
<evidence type="ECO:0000256" key="1">
    <source>
        <dbReference type="PROSITE-ProRule" id="PRU00409"/>
    </source>
</evidence>
<dbReference type="SUPFAM" id="SSF56059">
    <property type="entry name" value="Glutathione synthetase ATP-binding domain-like"/>
    <property type="match status" value="1"/>
</dbReference>
<dbReference type="InterPro" id="IPR026838">
    <property type="entry name" value="YheC/D"/>
</dbReference>
<gene>
    <name evidence="3" type="ORF">I6J18_10125</name>
</gene>
<dbReference type="KEGG" id="ppsr:I6J18_10125"/>
<dbReference type="GO" id="GO:0046872">
    <property type="term" value="F:metal ion binding"/>
    <property type="evidence" value="ECO:0007669"/>
    <property type="project" value="InterPro"/>
</dbReference>
<dbReference type="Proteomes" id="UP000595254">
    <property type="component" value="Chromosome"/>
</dbReference>
<dbReference type="Pfam" id="PF14398">
    <property type="entry name" value="ATPgrasp_YheCD"/>
    <property type="match status" value="1"/>
</dbReference>
<proteinExistence type="predicted"/>
<reference evidence="3 4" key="1">
    <citation type="submission" date="2021-01" db="EMBL/GenBank/DDBJ databases">
        <title>FDA dAtabase for Regulatory Grade micrObial Sequences (FDA-ARGOS): Supporting development and validation of Infectious Disease Dx tests.</title>
        <authorList>
            <person name="Nelson B."/>
            <person name="Plummer A."/>
            <person name="Tallon L."/>
            <person name="Sadzewicz L."/>
            <person name="Zhao X."/>
            <person name="Boylan J."/>
            <person name="Ott S."/>
            <person name="Bowen H."/>
            <person name="Vavikolanu K."/>
            <person name="Mehta A."/>
            <person name="Aluvathingal J."/>
            <person name="Nadendla S."/>
            <person name="Myers T."/>
            <person name="Yan Y."/>
            <person name="Sichtig H."/>
        </authorList>
    </citation>
    <scope>NUCLEOTIDE SEQUENCE [LARGE SCALE GENOMIC DNA]</scope>
    <source>
        <strain evidence="3 4">FDAARGOS_1161</strain>
    </source>
</reference>
<dbReference type="GO" id="GO:0005524">
    <property type="term" value="F:ATP binding"/>
    <property type="evidence" value="ECO:0007669"/>
    <property type="project" value="UniProtKB-UniRule"/>
</dbReference>
<organism evidence="3 4">
    <name type="scientific">Peribacillus psychrosaccharolyticus</name>
    <name type="common">Bacillus psychrosaccharolyticus</name>
    <dbReference type="NCBI Taxonomy" id="1407"/>
    <lineage>
        <taxon>Bacteria</taxon>
        <taxon>Bacillati</taxon>
        <taxon>Bacillota</taxon>
        <taxon>Bacilli</taxon>
        <taxon>Bacillales</taxon>
        <taxon>Bacillaceae</taxon>
        <taxon>Peribacillus</taxon>
    </lineage>
</organism>
<accession>A0A974S251</accession>
<sequence length="359" mass="41340">MQSLGIMTNDLSKEHLYFTAIAKEAIKLNLNVYRFTPQAIDSTKKMIQGECFHRKDHYWTKRLFPVPEFIYDRTFHGLTRQSNETRKNINWLKQDTNFIGYGLPGKWEVYQTLKEDAFLQAFLPPTEKLQSPADANAMLTQFSSIILKPEYGSRGSGIFVLTKMEKGTEVSMQKQAGRYKRAFTTEEELNKWLERLLTKYHYLGQPFLTLFTQEQEPFDIRSLLQKDGENNWIERGRGIRKGKKDGITSNLATGGRAYSYDSYLDTLSIASARQLEPMIERIYQTLPVALETKFNRLFELGVDLGLDQDGKVWILDINSKPGRKIIEKLHPEQLTNIFSAPGLYCKYLASELSKAGQSS</sequence>
<dbReference type="EMBL" id="CP068053">
    <property type="protein sequence ID" value="QQT02158.1"/>
    <property type="molecule type" value="Genomic_DNA"/>
</dbReference>
<feature type="domain" description="ATP-grasp" evidence="2">
    <location>
        <begin position="116"/>
        <end position="349"/>
    </location>
</feature>
<dbReference type="PROSITE" id="PS50975">
    <property type="entry name" value="ATP_GRASP"/>
    <property type="match status" value="1"/>
</dbReference>
<dbReference type="InterPro" id="IPR011761">
    <property type="entry name" value="ATP-grasp"/>
</dbReference>
<name>A0A974S251_PERPY</name>
<dbReference type="Gene3D" id="3.30.470.20">
    <property type="entry name" value="ATP-grasp fold, B domain"/>
    <property type="match status" value="1"/>
</dbReference>
<evidence type="ECO:0000313" key="4">
    <source>
        <dbReference type="Proteomes" id="UP000595254"/>
    </source>
</evidence>
<dbReference type="RefSeq" id="WP_051387839.1">
    <property type="nucleotide sequence ID" value="NZ_CP068053.1"/>
</dbReference>
<evidence type="ECO:0000259" key="2">
    <source>
        <dbReference type="PROSITE" id="PS50975"/>
    </source>
</evidence>
<keyword evidence="1" id="KW-0547">Nucleotide-binding</keyword>
<dbReference type="AlphaFoldDB" id="A0A974S251"/>
<keyword evidence="1" id="KW-0067">ATP-binding</keyword>
<keyword evidence="4" id="KW-1185">Reference proteome</keyword>